<gene>
    <name evidence="3" type="ORF">CEUTPL_LOCUS4633</name>
</gene>
<protein>
    <submittedName>
        <fullName evidence="3">Uncharacterized protein</fullName>
    </submittedName>
</protein>
<proteinExistence type="predicted"/>
<name>A0A9N9MFV2_9CUCU</name>
<feature type="region of interest" description="Disordered" evidence="2">
    <location>
        <begin position="231"/>
        <end position="258"/>
    </location>
</feature>
<dbReference type="EMBL" id="OU892278">
    <property type="protein sequence ID" value="CAG9763985.1"/>
    <property type="molecule type" value="Genomic_DNA"/>
</dbReference>
<feature type="coiled-coil region" evidence="1">
    <location>
        <begin position="54"/>
        <end position="183"/>
    </location>
</feature>
<dbReference type="Proteomes" id="UP001152799">
    <property type="component" value="Chromosome 2"/>
</dbReference>
<evidence type="ECO:0000313" key="4">
    <source>
        <dbReference type="Proteomes" id="UP001152799"/>
    </source>
</evidence>
<evidence type="ECO:0000256" key="2">
    <source>
        <dbReference type="SAM" id="MobiDB-lite"/>
    </source>
</evidence>
<keyword evidence="4" id="KW-1185">Reference proteome</keyword>
<dbReference type="SUPFAM" id="SSF52266">
    <property type="entry name" value="SGNH hydrolase"/>
    <property type="match status" value="1"/>
</dbReference>
<accession>A0A9N9MFV2</accession>
<keyword evidence="1" id="KW-0175">Coiled coil</keyword>
<dbReference type="AlphaFoldDB" id="A0A9N9MFV2"/>
<evidence type="ECO:0000256" key="1">
    <source>
        <dbReference type="SAM" id="Coils"/>
    </source>
</evidence>
<organism evidence="3 4">
    <name type="scientific">Ceutorhynchus assimilis</name>
    <name type="common">cabbage seed weevil</name>
    <dbReference type="NCBI Taxonomy" id="467358"/>
    <lineage>
        <taxon>Eukaryota</taxon>
        <taxon>Metazoa</taxon>
        <taxon>Ecdysozoa</taxon>
        <taxon>Arthropoda</taxon>
        <taxon>Hexapoda</taxon>
        <taxon>Insecta</taxon>
        <taxon>Pterygota</taxon>
        <taxon>Neoptera</taxon>
        <taxon>Endopterygota</taxon>
        <taxon>Coleoptera</taxon>
        <taxon>Polyphaga</taxon>
        <taxon>Cucujiformia</taxon>
        <taxon>Curculionidae</taxon>
        <taxon>Ceutorhynchinae</taxon>
        <taxon>Ceutorhynchus</taxon>
    </lineage>
</organism>
<dbReference type="OrthoDB" id="6773773at2759"/>
<evidence type="ECO:0000313" key="3">
    <source>
        <dbReference type="EMBL" id="CAG9763985.1"/>
    </source>
</evidence>
<sequence length="501" mass="56879">MDRNVFKCCKKIFSSFVCIVCIDVFHGSCLDRKSDVVRLGGCRILCSPLCQRSHQIAEEQEENYKGVIDKLRNEITEKESCLKRLKRSSKVFEDDIMETEQSYIGTIEEQKQRIIQLKGEISFLNEANIKLEVDIKNTEERMVEFKQQIQGLTEMSNGMITSIRVLENENRLYLEELSELKQGGTEKTMNSTGIQTDLVDNTNGVMPTTIELLEVEKRMFEDRIAQNVVNEKSSRDQADVGSKNKIGKDNANNNQKNLRPVSSVKKNKLLFLTDEFGKYLYPYLLNQFSSHFEVQVMCKPNALFNSVIKDSCLADFNKSDFVIVLAGTNNYNIKLNDITKLANQCFYTNLILCTVPAKHEDGSPFKGIEIVNRQIVTYVSNLRKFSNNINYVDLYNKFRYSDYVSRNVFLNSKGLSKMAIFIHAAVDGFFQATSFSCLREIRLQASAVSVDEVISSVCNDVDNNVSNIDPTIIVIDDELSTNMNSTNFLDVPPLESGSIGT</sequence>
<reference evidence="3" key="1">
    <citation type="submission" date="2022-01" db="EMBL/GenBank/DDBJ databases">
        <authorList>
            <person name="King R."/>
        </authorList>
    </citation>
    <scope>NUCLEOTIDE SEQUENCE</scope>
</reference>